<dbReference type="AlphaFoldDB" id="A0A4R4X088"/>
<comment type="caution">
    <text evidence="9">The sequence shown here is derived from an EMBL/GenBank/DDBJ whole genome shotgun (WGS) entry which is preliminary data.</text>
</comment>
<comment type="subcellular location">
    <subcellularLocation>
        <location evidence="1 7">Cell membrane</location>
        <topology evidence="1 7">Multi-pass membrane protein</topology>
    </subcellularLocation>
</comment>
<keyword evidence="4 7" id="KW-0812">Transmembrane</keyword>
<evidence type="ECO:0000256" key="7">
    <source>
        <dbReference type="RuleBase" id="RU363032"/>
    </source>
</evidence>
<dbReference type="EMBL" id="SMKR01000072">
    <property type="protein sequence ID" value="TDD23485.1"/>
    <property type="molecule type" value="Genomic_DNA"/>
</dbReference>
<evidence type="ECO:0000256" key="4">
    <source>
        <dbReference type="ARBA" id="ARBA00022692"/>
    </source>
</evidence>
<feature type="transmembrane region" description="Helical" evidence="7">
    <location>
        <begin position="282"/>
        <end position="305"/>
    </location>
</feature>
<proteinExistence type="inferred from homology"/>
<evidence type="ECO:0000256" key="2">
    <source>
        <dbReference type="ARBA" id="ARBA00022448"/>
    </source>
</evidence>
<comment type="similarity">
    <text evidence="7">Belongs to the binding-protein-dependent transport system permease family.</text>
</comment>
<dbReference type="PANTHER" id="PTHR30193:SF44">
    <property type="entry name" value="LACTOSE TRANSPORT SYSTEM PERMEASE PROTEIN LACF"/>
    <property type="match status" value="1"/>
</dbReference>
<name>A0A4R4X088_9ACTN</name>
<feature type="transmembrane region" description="Helical" evidence="7">
    <location>
        <begin position="124"/>
        <end position="145"/>
    </location>
</feature>
<dbReference type="Proteomes" id="UP000295172">
    <property type="component" value="Unassembled WGS sequence"/>
</dbReference>
<dbReference type="SUPFAM" id="SSF160964">
    <property type="entry name" value="MalF N-terminal region-like"/>
    <property type="match status" value="1"/>
</dbReference>
<evidence type="ECO:0000313" key="10">
    <source>
        <dbReference type="Proteomes" id="UP000295172"/>
    </source>
</evidence>
<evidence type="ECO:0000259" key="8">
    <source>
        <dbReference type="PROSITE" id="PS50928"/>
    </source>
</evidence>
<accession>A0A4R4X088</accession>
<sequence>MTAVTTESGVRVSARRSSVPVSRRHRWYVPLLFVGPALVVQITFLFVPLANTFVLAFTNASTIGGGRFTGLANFTELWSDSAFRHAVGRTFLYMAVAVPALTIGSTCLAVLVNTRLRGTGLVRPLLFSPMVLPLAVIAVVFQYMLNSDGLVNQVLTGLRVVSEPVPFLNDPDLALLSLTLVTVWKGCALYTLITLAALQNVSPELDEAGQLDGAGWLRRTISVTLPQIRGTTVLIAILAAVATLRVFTEPYVITGGGPGDATRTIVVYLFQKGISPGTDAGYASAISLVLFSFVLVISGVSWFVARRASS</sequence>
<evidence type="ECO:0000256" key="3">
    <source>
        <dbReference type="ARBA" id="ARBA00022475"/>
    </source>
</evidence>
<dbReference type="InterPro" id="IPR000515">
    <property type="entry name" value="MetI-like"/>
</dbReference>
<dbReference type="PANTHER" id="PTHR30193">
    <property type="entry name" value="ABC TRANSPORTER PERMEASE PROTEIN"/>
    <property type="match status" value="1"/>
</dbReference>
<keyword evidence="5 7" id="KW-1133">Transmembrane helix</keyword>
<dbReference type="OrthoDB" id="9804439at2"/>
<dbReference type="InterPro" id="IPR035906">
    <property type="entry name" value="MetI-like_sf"/>
</dbReference>
<dbReference type="SUPFAM" id="SSF161098">
    <property type="entry name" value="MetI-like"/>
    <property type="match status" value="1"/>
</dbReference>
<dbReference type="Pfam" id="PF00528">
    <property type="entry name" value="BPD_transp_1"/>
    <property type="match status" value="1"/>
</dbReference>
<evidence type="ECO:0000313" key="9">
    <source>
        <dbReference type="EMBL" id="TDD23485.1"/>
    </source>
</evidence>
<keyword evidence="2 7" id="KW-0813">Transport</keyword>
<dbReference type="CDD" id="cd06261">
    <property type="entry name" value="TM_PBP2"/>
    <property type="match status" value="1"/>
</dbReference>
<organism evidence="9 10">
    <name type="scientific">Kribbella turkmenica</name>
    <dbReference type="NCBI Taxonomy" id="2530375"/>
    <lineage>
        <taxon>Bacteria</taxon>
        <taxon>Bacillati</taxon>
        <taxon>Actinomycetota</taxon>
        <taxon>Actinomycetes</taxon>
        <taxon>Propionibacteriales</taxon>
        <taxon>Kribbellaceae</taxon>
        <taxon>Kribbella</taxon>
    </lineage>
</organism>
<feature type="transmembrane region" description="Helical" evidence="7">
    <location>
        <begin position="27"/>
        <end position="47"/>
    </location>
</feature>
<keyword evidence="3" id="KW-1003">Cell membrane</keyword>
<dbReference type="RefSeq" id="WP_132321506.1">
    <property type="nucleotide sequence ID" value="NZ_SMKR01000072.1"/>
</dbReference>
<dbReference type="Gene3D" id="1.10.3720.10">
    <property type="entry name" value="MetI-like"/>
    <property type="match status" value="1"/>
</dbReference>
<feature type="transmembrane region" description="Helical" evidence="7">
    <location>
        <begin position="228"/>
        <end position="247"/>
    </location>
</feature>
<dbReference type="GO" id="GO:0055085">
    <property type="term" value="P:transmembrane transport"/>
    <property type="evidence" value="ECO:0007669"/>
    <property type="project" value="InterPro"/>
</dbReference>
<reference evidence="9 10" key="1">
    <citation type="submission" date="2019-02" db="EMBL/GenBank/DDBJ databases">
        <title>Draft genome sequences of novel Actinobacteria.</title>
        <authorList>
            <person name="Sahin N."/>
            <person name="Ay H."/>
            <person name="Saygin H."/>
        </authorList>
    </citation>
    <scope>NUCLEOTIDE SEQUENCE [LARGE SCALE GENOMIC DNA]</scope>
    <source>
        <strain evidence="9 10">16K104</strain>
    </source>
</reference>
<dbReference type="PROSITE" id="PS50928">
    <property type="entry name" value="ABC_TM1"/>
    <property type="match status" value="1"/>
</dbReference>
<dbReference type="GO" id="GO:0005886">
    <property type="term" value="C:plasma membrane"/>
    <property type="evidence" value="ECO:0007669"/>
    <property type="project" value="UniProtKB-SubCell"/>
</dbReference>
<evidence type="ECO:0000256" key="6">
    <source>
        <dbReference type="ARBA" id="ARBA00023136"/>
    </source>
</evidence>
<feature type="transmembrane region" description="Helical" evidence="7">
    <location>
        <begin position="173"/>
        <end position="198"/>
    </location>
</feature>
<feature type="transmembrane region" description="Helical" evidence="7">
    <location>
        <begin position="91"/>
        <end position="112"/>
    </location>
</feature>
<gene>
    <name evidence="9" type="ORF">E1218_17790</name>
</gene>
<protein>
    <submittedName>
        <fullName evidence="9">Sugar ABC transporter permease</fullName>
    </submittedName>
</protein>
<evidence type="ECO:0000256" key="5">
    <source>
        <dbReference type="ARBA" id="ARBA00022989"/>
    </source>
</evidence>
<keyword evidence="6 7" id="KW-0472">Membrane</keyword>
<feature type="domain" description="ABC transmembrane type-1" evidence="8">
    <location>
        <begin position="87"/>
        <end position="301"/>
    </location>
</feature>
<dbReference type="InterPro" id="IPR051393">
    <property type="entry name" value="ABC_transporter_permease"/>
</dbReference>
<evidence type="ECO:0000256" key="1">
    <source>
        <dbReference type="ARBA" id="ARBA00004651"/>
    </source>
</evidence>
<keyword evidence="10" id="KW-1185">Reference proteome</keyword>